<name>A0A1I7ZIR5_9BILA</name>
<dbReference type="Proteomes" id="UP000095287">
    <property type="component" value="Unplaced"/>
</dbReference>
<dbReference type="WBParaSite" id="L893_g26943.t1">
    <property type="protein sequence ID" value="L893_g26943.t1"/>
    <property type="gene ID" value="L893_g26943"/>
</dbReference>
<proteinExistence type="predicted"/>
<protein>
    <submittedName>
        <fullName evidence="2">COX6C domain-containing protein</fullName>
    </submittedName>
</protein>
<accession>A0A1I7ZIR5</accession>
<sequence>MASRVLLRSMNYHKTFSAHNDRFKMGMCATGTLLATVASCYLGYNCFKLNRQVDDLSHYAVSQDIQATFPFLAYRQARED</sequence>
<organism evidence="1 2">
    <name type="scientific">Steinernema glaseri</name>
    <dbReference type="NCBI Taxonomy" id="37863"/>
    <lineage>
        <taxon>Eukaryota</taxon>
        <taxon>Metazoa</taxon>
        <taxon>Ecdysozoa</taxon>
        <taxon>Nematoda</taxon>
        <taxon>Chromadorea</taxon>
        <taxon>Rhabditida</taxon>
        <taxon>Tylenchina</taxon>
        <taxon>Panagrolaimomorpha</taxon>
        <taxon>Strongyloidoidea</taxon>
        <taxon>Steinernematidae</taxon>
        <taxon>Steinernema</taxon>
    </lineage>
</organism>
<evidence type="ECO:0000313" key="1">
    <source>
        <dbReference type="Proteomes" id="UP000095287"/>
    </source>
</evidence>
<evidence type="ECO:0000313" key="2">
    <source>
        <dbReference type="WBParaSite" id="L893_g26943.t1"/>
    </source>
</evidence>
<reference evidence="2" key="1">
    <citation type="submission" date="2016-11" db="UniProtKB">
        <authorList>
            <consortium name="WormBaseParasite"/>
        </authorList>
    </citation>
    <scope>IDENTIFICATION</scope>
</reference>
<dbReference type="AlphaFoldDB" id="A0A1I7ZIR5"/>
<keyword evidence="1" id="KW-1185">Reference proteome</keyword>